<feature type="compositionally biased region" description="Polar residues" evidence="1">
    <location>
        <begin position="41"/>
        <end position="55"/>
    </location>
</feature>
<feature type="region of interest" description="Disordered" evidence="1">
    <location>
        <begin position="26"/>
        <end position="89"/>
    </location>
</feature>
<evidence type="ECO:0000256" key="1">
    <source>
        <dbReference type="SAM" id="MobiDB-lite"/>
    </source>
</evidence>
<protein>
    <submittedName>
        <fullName evidence="2">Uncharacterized protein</fullName>
    </submittedName>
</protein>
<organism evidence="2 3">
    <name type="scientific">Diplogelasinospora grovesii</name>
    <dbReference type="NCBI Taxonomy" id="303347"/>
    <lineage>
        <taxon>Eukaryota</taxon>
        <taxon>Fungi</taxon>
        <taxon>Dikarya</taxon>
        <taxon>Ascomycota</taxon>
        <taxon>Pezizomycotina</taxon>
        <taxon>Sordariomycetes</taxon>
        <taxon>Sordariomycetidae</taxon>
        <taxon>Sordariales</taxon>
        <taxon>Diplogelasinosporaceae</taxon>
        <taxon>Diplogelasinospora</taxon>
    </lineage>
</organism>
<gene>
    <name evidence="2" type="ORF">QBC46DRAFT_152618</name>
</gene>
<dbReference type="AlphaFoldDB" id="A0AAN6N527"/>
<accession>A0AAN6N527</accession>
<reference evidence="3" key="1">
    <citation type="journal article" date="2023" name="Mol. Phylogenet. Evol.">
        <title>Genome-scale phylogeny and comparative genomics of the fungal order Sordariales.</title>
        <authorList>
            <person name="Hensen N."/>
            <person name="Bonometti L."/>
            <person name="Westerberg I."/>
            <person name="Brannstrom I.O."/>
            <person name="Guillou S."/>
            <person name="Cros-Aarteil S."/>
            <person name="Calhoun S."/>
            <person name="Haridas S."/>
            <person name="Kuo A."/>
            <person name="Mondo S."/>
            <person name="Pangilinan J."/>
            <person name="Riley R."/>
            <person name="LaButti K."/>
            <person name="Andreopoulos B."/>
            <person name="Lipzen A."/>
            <person name="Chen C."/>
            <person name="Yan M."/>
            <person name="Daum C."/>
            <person name="Ng V."/>
            <person name="Clum A."/>
            <person name="Steindorff A."/>
            <person name="Ohm R.A."/>
            <person name="Martin F."/>
            <person name="Silar P."/>
            <person name="Natvig D.O."/>
            <person name="Lalanne C."/>
            <person name="Gautier V."/>
            <person name="Ament-Velasquez S.L."/>
            <person name="Kruys A."/>
            <person name="Hutchinson M.I."/>
            <person name="Powell A.J."/>
            <person name="Barry K."/>
            <person name="Miller A.N."/>
            <person name="Grigoriev I.V."/>
            <person name="Debuchy R."/>
            <person name="Gladieux P."/>
            <person name="Hiltunen Thoren M."/>
            <person name="Johannesson H."/>
        </authorList>
    </citation>
    <scope>NUCLEOTIDE SEQUENCE [LARGE SCALE GENOMIC DNA]</scope>
    <source>
        <strain evidence="3">CBS 340.73</strain>
    </source>
</reference>
<name>A0AAN6N527_9PEZI</name>
<dbReference type="Proteomes" id="UP001303473">
    <property type="component" value="Unassembled WGS sequence"/>
</dbReference>
<evidence type="ECO:0000313" key="3">
    <source>
        <dbReference type="Proteomes" id="UP001303473"/>
    </source>
</evidence>
<comment type="caution">
    <text evidence="2">The sequence shown here is derived from an EMBL/GenBank/DDBJ whole genome shotgun (WGS) entry which is preliminary data.</text>
</comment>
<proteinExistence type="predicted"/>
<dbReference type="EMBL" id="MU853815">
    <property type="protein sequence ID" value="KAK3939234.1"/>
    <property type="molecule type" value="Genomic_DNA"/>
</dbReference>
<keyword evidence="3" id="KW-1185">Reference proteome</keyword>
<evidence type="ECO:0000313" key="2">
    <source>
        <dbReference type="EMBL" id="KAK3939234.1"/>
    </source>
</evidence>
<sequence>MEQLSLSEPAEEHPNVSHDIRAAKWGFSLDPTDYPPECPTRENSPTRYKQYMRDSSCQDRPSRAKRGKSPTGSGSGRSEHGTSYLKVSQNKYLDSDGDMIFPSLKEVFDMTAEDDEEYQRALQASLRK</sequence>